<dbReference type="OrthoDB" id="5797931at2759"/>
<evidence type="ECO:0000313" key="3">
    <source>
        <dbReference type="Proteomes" id="UP001152747"/>
    </source>
</evidence>
<gene>
    <name evidence="2" type="ORF">CAMP_LOCUS16919</name>
</gene>
<accession>A0A9P1J090</accession>
<comment type="caution">
    <text evidence="2">The sequence shown here is derived from an EMBL/GenBank/DDBJ whole genome shotgun (WGS) entry which is preliminary data.</text>
</comment>
<reference evidence="2" key="1">
    <citation type="submission" date="2022-11" db="EMBL/GenBank/DDBJ databases">
        <authorList>
            <person name="Kikuchi T."/>
        </authorList>
    </citation>
    <scope>NUCLEOTIDE SEQUENCE</scope>
    <source>
        <strain evidence="2">PS1010</strain>
    </source>
</reference>
<dbReference type="AlphaFoldDB" id="A0A9P1J090"/>
<evidence type="ECO:0000256" key="1">
    <source>
        <dbReference type="SAM" id="SignalP"/>
    </source>
</evidence>
<keyword evidence="1" id="KW-0732">Signal</keyword>
<sequence>MNFFLILSLALFIIFPLEVQSNDVTLVIKKNRRFASPPYCFAYARVFNNATGKSISCYGYEYDCIDVQNNVQIGETVDFSLEECETTSEFIEFAGKNFQTRLDSIAKSTTNSQ</sequence>
<proteinExistence type="predicted"/>
<feature type="chain" id="PRO_5040296462" evidence="1">
    <location>
        <begin position="22"/>
        <end position="113"/>
    </location>
</feature>
<dbReference type="Proteomes" id="UP001152747">
    <property type="component" value="Unassembled WGS sequence"/>
</dbReference>
<name>A0A9P1J090_9PELO</name>
<protein>
    <submittedName>
        <fullName evidence="2">Uncharacterized protein</fullName>
    </submittedName>
</protein>
<keyword evidence="3" id="KW-1185">Reference proteome</keyword>
<evidence type="ECO:0000313" key="2">
    <source>
        <dbReference type="EMBL" id="CAI5454282.1"/>
    </source>
</evidence>
<feature type="signal peptide" evidence="1">
    <location>
        <begin position="1"/>
        <end position="21"/>
    </location>
</feature>
<organism evidence="2 3">
    <name type="scientific">Caenorhabditis angaria</name>
    <dbReference type="NCBI Taxonomy" id="860376"/>
    <lineage>
        <taxon>Eukaryota</taxon>
        <taxon>Metazoa</taxon>
        <taxon>Ecdysozoa</taxon>
        <taxon>Nematoda</taxon>
        <taxon>Chromadorea</taxon>
        <taxon>Rhabditida</taxon>
        <taxon>Rhabditina</taxon>
        <taxon>Rhabditomorpha</taxon>
        <taxon>Rhabditoidea</taxon>
        <taxon>Rhabditidae</taxon>
        <taxon>Peloderinae</taxon>
        <taxon>Caenorhabditis</taxon>
    </lineage>
</organism>
<dbReference type="EMBL" id="CANHGI010000006">
    <property type="protein sequence ID" value="CAI5454282.1"/>
    <property type="molecule type" value="Genomic_DNA"/>
</dbReference>